<dbReference type="AlphaFoldDB" id="A0A0D2WNQ2"/>
<dbReference type="Gene3D" id="4.10.1000.40">
    <property type="match status" value="1"/>
</dbReference>
<organism evidence="3 4">
    <name type="scientific">Capsaspora owczarzaki (strain ATCC 30864)</name>
    <dbReference type="NCBI Taxonomy" id="595528"/>
    <lineage>
        <taxon>Eukaryota</taxon>
        <taxon>Filasterea</taxon>
        <taxon>Capsaspora</taxon>
    </lineage>
</organism>
<evidence type="ECO:0000313" key="3">
    <source>
        <dbReference type="EMBL" id="KJE92830.1"/>
    </source>
</evidence>
<keyword evidence="1" id="KW-0862">Zinc</keyword>
<sequence length="274" mass="29607">MARRDQIIASLALLEPYPRLSDVDQSSLPTLIELMIENERREEHMIETLSFFMAPEHARLATQAVLHAVNSTSSTELPVTDLSSVAVVPPKSSIVAHKQPNRATQRAAKTLAADKSRTPAGRLQQALAGFARQANAAHSVSETHGVGAPSSQPARPISLRLSGTPAIPQAMAFASSAAGSGITGKFHARDRALNQQHQRQVAVNHAMPAAWEASTSLASMDDQTATAFDTQSSTVPPEGSSAHSYIFSKPLCQYWPRCKWGDECKFHHPSELCR</sequence>
<evidence type="ECO:0000313" key="4">
    <source>
        <dbReference type="Proteomes" id="UP000008743"/>
    </source>
</evidence>
<dbReference type="InterPro" id="IPR000571">
    <property type="entry name" value="Znf_CCCH"/>
</dbReference>
<dbReference type="PROSITE" id="PS50103">
    <property type="entry name" value="ZF_C3H1"/>
    <property type="match status" value="1"/>
</dbReference>
<protein>
    <recommendedName>
        <fullName evidence="2">C3H1-type domain-containing protein</fullName>
    </recommendedName>
</protein>
<keyword evidence="1" id="KW-0479">Metal-binding</keyword>
<name>A0A0D2WNQ2_CAPO3</name>
<reference evidence="4" key="1">
    <citation type="submission" date="2011-02" db="EMBL/GenBank/DDBJ databases">
        <title>The Genome Sequence of Capsaspora owczarzaki ATCC 30864.</title>
        <authorList>
            <person name="Russ C."/>
            <person name="Cuomo C."/>
            <person name="Burger G."/>
            <person name="Gray M.W."/>
            <person name="Holland P.W.H."/>
            <person name="King N."/>
            <person name="Lang F.B.F."/>
            <person name="Roger A.J."/>
            <person name="Ruiz-Trillo I."/>
            <person name="Young S.K."/>
            <person name="Zeng Q."/>
            <person name="Gargeya S."/>
            <person name="Alvarado L."/>
            <person name="Berlin A."/>
            <person name="Chapman S.B."/>
            <person name="Chen Z."/>
            <person name="Freedman E."/>
            <person name="Gellesch M."/>
            <person name="Goldberg J."/>
            <person name="Griggs A."/>
            <person name="Gujja S."/>
            <person name="Heilman E."/>
            <person name="Heiman D."/>
            <person name="Howarth C."/>
            <person name="Mehta T."/>
            <person name="Neiman D."/>
            <person name="Pearson M."/>
            <person name="Roberts A."/>
            <person name="Saif S."/>
            <person name="Shea T."/>
            <person name="Shenoy N."/>
            <person name="Sisk P."/>
            <person name="Stolte C."/>
            <person name="Sykes S."/>
            <person name="White J."/>
            <person name="Yandava C."/>
            <person name="Haas B."/>
            <person name="Nusbaum C."/>
            <person name="Birren B."/>
        </authorList>
    </citation>
    <scope>NUCLEOTIDE SEQUENCE</scope>
    <source>
        <strain evidence="4">ATCC 30864</strain>
    </source>
</reference>
<proteinExistence type="predicted"/>
<feature type="domain" description="C3H1-type" evidence="2">
    <location>
        <begin position="246"/>
        <end position="271"/>
    </location>
</feature>
<keyword evidence="4" id="KW-1185">Reference proteome</keyword>
<dbReference type="GO" id="GO:0008270">
    <property type="term" value="F:zinc ion binding"/>
    <property type="evidence" value="ECO:0007669"/>
    <property type="project" value="UniProtKB-KW"/>
</dbReference>
<accession>A0A0D2WNQ2</accession>
<evidence type="ECO:0000259" key="2">
    <source>
        <dbReference type="PROSITE" id="PS50103"/>
    </source>
</evidence>
<evidence type="ECO:0000256" key="1">
    <source>
        <dbReference type="PROSITE-ProRule" id="PRU00723"/>
    </source>
</evidence>
<dbReference type="InParanoid" id="A0A0D2WNQ2"/>
<keyword evidence="1" id="KW-0863">Zinc-finger</keyword>
<dbReference type="OrthoDB" id="5589010at2759"/>
<feature type="zinc finger region" description="C3H1-type" evidence="1">
    <location>
        <begin position="246"/>
        <end position="271"/>
    </location>
</feature>
<dbReference type="EMBL" id="KE346364">
    <property type="protein sequence ID" value="KJE92830.1"/>
    <property type="molecule type" value="Genomic_DNA"/>
</dbReference>
<gene>
    <name evidence="3" type="ORF">CAOG_003728</name>
</gene>
<dbReference type="Proteomes" id="UP000008743">
    <property type="component" value="Unassembled WGS sequence"/>
</dbReference>